<dbReference type="Proteomes" id="UP000294702">
    <property type="component" value="Unassembled WGS sequence"/>
</dbReference>
<comment type="caution">
    <text evidence="9">The sequence shown here is derived from an EMBL/GenBank/DDBJ whole genome shotgun (WGS) entry which is preliminary data.</text>
</comment>
<feature type="domain" description="Replication gene A protein-like" evidence="8">
    <location>
        <begin position="185"/>
        <end position="506"/>
    </location>
</feature>
<evidence type="ECO:0000256" key="2">
    <source>
        <dbReference type="ARBA" id="ARBA00009260"/>
    </source>
</evidence>
<dbReference type="AlphaFoldDB" id="A0A4R1FVB3"/>
<protein>
    <submittedName>
        <fullName evidence="9">Bacteriophage replication gene A protein</fullName>
    </submittedName>
</protein>
<name>A0A4R1FVB3_9PAST</name>
<evidence type="ECO:0000256" key="7">
    <source>
        <dbReference type="SAM" id="MobiDB-lite"/>
    </source>
</evidence>
<dbReference type="InterPro" id="IPR008766">
    <property type="entry name" value="Replication_gene_A-like"/>
</dbReference>
<keyword evidence="3" id="KW-0235">DNA replication</keyword>
<gene>
    <name evidence="9" type="ORF">EV694_1240</name>
</gene>
<evidence type="ECO:0000313" key="10">
    <source>
        <dbReference type="Proteomes" id="UP000294702"/>
    </source>
</evidence>
<evidence type="ECO:0000256" key="1">
    <source>
        <dbReference type="ARBA" id="ARBA00003293"/>
    </source>
</evidence>
<evidence type="ECO:0000259" key="8">
    <source>
        <dbReference type="Pfam" id="PF05840"/>
    </source>
</evidence>
<organism evidence="9 10">
    <name type="scientific">Volucribacter psittacicida</name>
    <dbReference type="NCBI Taxonomy" id="203482"/>
    <lineage>
        <taxon>Bacteria</taxon>
        <taxon>Pseudomonadati</taxon>
        <taxon>Pseudomonadota</taxon>
        <taxon>Gammaproteobacteria</taxon>
        <taxon>Pasteurellales</taxon>
        <taxon>Pasteurellaceae</taxon>
        <taxon>Volucribacter</taxon>
    </lineage>
</organism>
<evidence type="ECO:0000256" key="3">
    <source>
        <dbReference type="ARBA" id="ARBA00022705"/>
    </source>
</evidence>
<accession>A0A4R1FVB3</accession>
<dbReference type="EMBL" id="SMFT01000002">
    <property type="protein sequence ID" value="TCJ98813.1"/>
    <property type="molecule type" value="Genomic_DNA"/>
</dbReference>
<evidence type="ECO:0000313" key="9">
    <source>
        <dbReference type="EMBL" id="TCJ98813.1"/>
    </source>
</evidence>
<comment type="similarity">
    <text evidence="2">Belongs to the phage GPA family.</text>
</comment>
<comment type="function">
    <text evidence="1">Possible endonuclease which induces a single-strand cut and initiates DNA replication.</text>
</comment>
<dbReference type="GO" id="GO:0016787">
    <property type="term" value="F:hydrolase activity"/>
    <property type="evidence" value="ECO:0007669"/>
    <property type="project" value="UniProtKB-KW"/>
</dbReference>
<keyword evidence="10" id="KW-1185">Reference proteome</keyword>
<keyword evidence="4" id="KW-0540">Nuclease</keyword>
<dbReference type="Pfam" id="PF05840">
    <property type="entry name" value="Phage_GPA"/>
    <property type="match status" value="1"/>
</dbReference>
<dbReference type="GO" id="GO:0006260">
    <property type="term" value="P:DNA replication"/>
    <property type="evidence" value="ECO:0007669"/>
    <property type="project" value="UniProtKB-KW"/>
</dbReference>
<keyword evidence="6" id="KW-0378">Hydrolase</keyword>
<sequence>MPVYQNSQNQHKKYNAKTDRPLPQSAKTVCQLELFATVPDHYQFVENLLKQLPRQRQREHFRKLYLKEYHSVADDGSIAFACGNLQTKRANAFLRDILGYRLRKVLEQYKCNVSFLQSFNTEPNWVQDINLEAKYQLNLVTVPTREEYTLLKQELEKIPSYVQHYFKVERQKASLPFYLITESKLKEIAYQIAMLLSKQQYDFITQLASQDRSFSSAELAEITLNIYAKCGRACEMIGFPIPHWAKYCANKKIKGELIDIALSKVACEKYWFRTMRKVQKQMVEHISIACGEVRKQTSMYISHNGLRDYRYQLKKNLNFLKTMIVENIDNPDEQAELLNMYLRSSSNPAIRRIEMMTRLDGIEKWADESGHKGLFITLTAPSAYHATLHNGENNPKWNGASPKETQAYLNQVWKQYRALLSKRKIKAYGMRVAEPHHDGTPHWHLLFYVPLEDKDEVIRLFKAKALEMDGNEKGAKKHRFKVEECDKSKGSATAYVAKYISKNMDGFALDDEVSDENPDLPLKENAMRAKGWSSLWGIRQFQFYGGASISVWRELRRLVAGQCDDDIIEEMRICADLGCYASYLKRQGGALAKRADQPVKLHYSEEEPNQYGEKRKKIDGIQLAQKAFEFIKTRLKKWVIKRKPKSDNQTNAVQSTAQTATNGRLGLVSVTVTEKSREDLKDKIQKALIPIRLPLNDYQIDYLISNKKLILNNYQRIDIKNGEVIINTNDTAQLHFADEPDYLKKLRHLVS</sequence>
<evidence type="ECO:0000256" key="4">
    <source>
        <dbReference type="ARBA" id="ARBA00022722"/>
    </source>
</evidence>
<evidence type="ECO:0000256" key="6">
    <source>
        <dbReference type="ARBA" id="ARBA00022801"/>
    </source>
</evidence>
<reference evidence="9 10" key="1">
    <citation type="submission" date="2019-03" db="EMBL/GenBank/DDBJ databases">
        <title>Genomic Encyclopedia of Type Strains, Phase IV (KMG-IV): sequencing the most valuable type-strain genomes for metagenomic binning, comparative biology and taxonomic classification.</title>
        <authorList>
            <person name="Goeker M."/>
        </authorList>
    </citation>
    <scope>NUCLEOTIDE SEQUENCE [LARGE SCALE GENOMIC DNA]</scope>
    <source>
        <strain evidence="9 10">DSM 15534</strain>
    </source>
</reference>
<keyword evidence="5" id="KW-0255">Endonuclease</keyword>
<dbReference type="GO" id="GO:0004519">
    <property type="term" value="F:endonuclease activity"/>
    <property type="evidence" value="ECO:0007669"/>
    <property type="project" value="UniProtKB-KW"/>
</dbReference>
<feature type="region of interest" description="Disordered" evidence="7">
    <location>
        <begin position="1"/>
        <end position="20"/>
    </location>
</feature>
<evidence type="ECO:0000256" key="5">
    <source>
        <dbReference type="ARBA" id="ARBA00022759"/>
    </source>
</evidence>
<proteinExistence type="inferred from homology"/>